<organism evidence="8 9">
    <name type="scientific">Aphanomyces stellatus</name>
    <dbReference type="NCBI Taxonomy" id="120398"/>
    <lineage>
        <taxon>Eukaryota</taxon>
        <taxon>Sar</taxon>
        <taxon>Stramenopiles</taxon>
        <taxon>Oomycota</taxon>
        <taxon>Saprolegniomycetes</taxon>
        <taxon>Saprolegniales</taxon>
        <taxon>Verrucalvaceae</taxon>
        <taxon>Aphanomyces</taxon>
    </lineage>
</organism>
<feature type="transmembrane region" description="Helical" evidence="5">
    <location>
        <begin position="283"/>
        <end position="304"/>
    </location>
</feature>
<evidence type="ECO:0000313" key="8">
    <source>
        <dbReference type="EMBL" id="VFU00146.1"/>
    </source>
</evidence>
<name>A0A485LPI7_9STRA</name>
<feature type="domain" description="Amino acid transporter transmembrane" evidence="6">
    <location>
        <begin position="167"/>
        <end position="572"/>
    </location>
</feature>
<keyword evidence="9" id="KW-1185">Reference proteome</keyword>
<dbReference type="Pfam" id="PF01490">
    <property type="entry name" value="Aa_trans"/>
    <property type="match status" value="1"/>
</dbReference>
<feature type="transmembrane region" description="Helical" evidence="5">
    <location>
        <begin position="353"/>
        <end position="375"/>
    </location>
</feature>
<dbReference type="EMBL" id="CAADRA010007302">
    <property type="protein sequence ID" value="VFU00146.1"/>
    <property type="molecule type" value="Genomic_DNA"/>
</dbReference>
<evidence type="ECO:0000256" key="2">
    <source>
        <dbReference type="ARBA" id="ARBA00022692"/>
    </source>
</evidence>
<evidence type="ECO:0000256" key="3">
    <source>
        <dbReference type="ARBA" id="ARBA00022989"/>
    </source>
</evidence>
<proteinExistence type="predicted"/>
<reference evidence="7" key="2">
    <citation type="submission" date="2019-06" db="EMBL/GenBank/DDBJ databases">
        <title>Genomics analysis of Aphanomyces spp. identifies a new class of oomycete effector associated with host adaptation.</title>
        <authorList>
            <person name="Gaulin E."/>
        </authorList>
    </citation>
    <scope>NUCLEOTIDE SEQUENCE</scope>
    <source>
        <strain evidence="7">CBS 578.67</strain>
    </source>
</reference>
<evidence type="ECO:0000259" key="6">
    <source>
        <dbReference type="Pfam" id="PF01490"/>
    </source>
</evidence>
<feature type="transmembrane region" description="Helical" evidence="5">
    <location>
        <begin position="311"/>
        <end position="333"/>
    </location>
</feature>
<feature type="transmembrane region" description="Helical" evidence="5">
    <location>
        <begin position="197"/>
        <end position="221"/>
    </location>
</feature>
<dbReference type="InterPro" id="IPR013057">
    <property type="entry name" value="AA_transpt_TM"/>
</dbReference>
<reference evidence="8 9" key="1">
    <citation type="submission" date="2019-03" db="EMBL/GenBank/DDBJ databases">
        <authorList>
            <person name="Gaulin E."/>
            <person name="Dumas B."/>
        </authorList>
    </citation>
    <scope>NUCLEOTIDE SEQUENCE [LARGE SCALE GENOMIC DNA]</scope>
    <source>
        <strain evidence="8">CBS 568.67</strain>
    </source>
</reference>
<dbReference type="PANTHER" id="PTHR22950">
    <property type="entry name" value="AMINO ACID TRANSPORTER"/>
    <property type="match status" value="1"/>
</dbReference>
<feature type="transmembrane region" description="Helical" evidence="5">
    <location>
        <begin position="555"/>
        <end position="576"/>
    </location>
</feature>
<dbReference type="EMBL" id="VJMH01007276">
    <property type="protein sequence ID" value="KAF0684502.1"/>
    <property type="molecule type" value="Genomic_DNA"/>
</dbReference>
<dbReference type="GO" id="GO:0015179">
    <property type="term" value="F:L-amino acid transmembrane transporter activity"/>
    <property type="evidence" value="ECO:0007669"/>
    <property type="project" value="TreeGrafter"/>
</dbReference>
<feature type="transmembrane region" description="Helical" evidence="5">
    <location>
        <begin position="497"/>
        <end position="514"/>
    </location>
</feature>
<accession>A0A485LPI7</accession>
<comment type="subcellular location">
    <subcellularLocation>
        <location evidence="1">Membrane</location>
        <topology evidence="1">Multi-pass membrane protein</topology>
    </subcellularLocation>
</comment>
<dbReference type="Proteomes" id="UP000332933">
    <property type="component" value="Unassembled WGS sequence"/>
</dbReference>
<feature type="transmembrane region" description="Helical" evidence="5">
    <location>
        <begin position="166"/>
        <end position="191"/>
    </location>
</feature>
<sequence>MYMWIQTTFDLGQLALGHSSAIISIKISLPSPPFYLIRTQYRIKYRGGAEWLIRYPAQLQQTPWIPIFDVEDSSSHCEIFNPQETASSLTMPANNEPLDETTPFVIASPIVHYSPTAAFLVKESNVQRPCAVVPSIYSSATTSRDHIGLDVRVAPPRVVPRRLAPAWLVAFFTLFMTAAGSSFMGIPFMFVLAPWPIVLGCMAFVAAAMAFASDLLTIVYLRTRQNSFVFFHGLSRVAFGPLWAHALHVLMVFALCGSCVASAKLVVDLSPAVLELCHVTASVATARMTVLTVFVVLVCPLNLVKNISSLALANYLGALATVCLVLAVVYRAVERSSMNASSLPPDSLAMPTLYVAVPQILSTFNYAFSSVWNILPSFRAIHDDVSSHATLSGAAFVDAQAHSVMTRVLCAKVMALATMYATFGLLAIQLYGATHIQGDVLLNLSNDALMTLPRMAVLVAAIFAFPVLFQPMFLMAEAIALQTCKSSAPHLPAVPRTLLSFVFLVAIVIVSVVVPGIQSVFAVCGGVFVTINSYLFPIALYLSLVREPHWTLRRVLCYVVGIVIATSGIVATLHVIQGHA</sequence>
<keyword evidence="4 5" id="KW-0472">Membrane</keyword>
<keyword evidence="3 5" id="KW-1133">Transmembrane helix</keyword>
<evidence type="ECO:0000256" key="4">
    <source>
        <dbReference type="ARBA" id="ARBA00023136"/>
    </source>
</evidence>
<evidence type="ECO:0000256" key="5">
    <source>
        <dbReference type="SAM" id="Phobius"/>
    </source>
</evidence>
<dbReference type="GO" id="GO:0016020">
    <property type="term" value="C:membrane"/>
    <property type="evidence" value="ECO:0007669"/>
    <property type="project" value="UniProtKB-SubCell"/>
</dbReference>
<evidence type="ECO:0000256" key="1">
    <source>
        <dbReference type="ARBA" id="ARBA00004141"/>
    </source>
</evidence>
<protein>
    <submittedName>
        <fullName evidence="8">Aste57867_23501 protein</fullName>
    </submittedName>
</protein>
<gene>
    <name evidence="8" type="primary">Aste57867_23501</name>
    <name evidence="7" type="ORF">As57867_023430</name>
    <name evidence="8" type="ORF">ASTE57867_23501</name>
</gene>
<feature type="transmembrane region" description="Helical" evidence="5">
    <location>
        <begin position="413"/>
        <end position="432"/>
    </location>
</feature>
<keyword evidence="2 5" id="KW-0812">Transmembrane</keyword>
<dbReference type="PANTHER" id="PTHR22950:SF652">
    <property type="entry name" value="TRANSMEMBRANE AMINO ACID TRANSPORTER FAMILY PROTEIN"/>
    <property type="match status" value="1"/>
</dbReference>
<feature type="transmembrane region" description="Helical" evidence="5">
    <location>
        <begin position="452"/>
        <end position="476"/>
    </location>
</feature>
<dbReference type="AlphaFoldDB" id="A0A485LPI7"/>
<feature type="transmembrane region" description="Helical" evidence="5">
    <location>
        <begin position="242"/>
        <end position="263"/>
    </location>
</feature>
<feature type="transmembrane region" description="Helical" evidence="5">
    <location>
        <begin position="520"/>
        <end position="543"/>
    </location>
</feature>
<evidence type="ECO:0000313" key="7">
    <source>
        <dbReference type="EMBL" id="KAF0684502.1"/>
    </source>
</evidence>
<evidence type="ECO:0000313" key="9">
    <source>
        <dbReference type="Proteomes" id="UP000332933"/>
    </source>
</evidence>